<proteinExistence type="predicted"/>
<sequence length="489" mass="56786">MFRKHIILLNNLIIISFIILGFIIVELNDAFYFNSLVQKQINNDVSLTMLNISKRLESTTFEQRTVAQTMANDSFLKNWLINEGQTINSKNKPNDKDRQVLYTYLTNYKKLYGYDNVFCVSNLTKNYYYQDGYNKTVSEKNKFDSWFYNFLALNKTYDIQVDGDEVNNFNVTLFTNYKVTDENNNVIGVVGSGCNIRQFENDINVFKKNYGLNIYIINVGNADNSFKGKTKYFKSAKYLSKKYDIPCSELKKIHKKQYSLKKDQHFVSIQHIDDLNWNIVIEKDTTPIFQYFISKMYHSILYVILMILVMIALSTYSLTKLNISFVINQNIDELTSLYNYRIFKSEFSKFIRRDARRHINVCLFMLDIDDFKNYNDTYGHLYGNSVLKCVASKLNDAVGSDGLCARWGGDEFIGIVYKSPEKVKLILNNVNNELKNISPQKISLSIGITAIIENHSFINTNKNLSFYTNKADSALYRAKLNGKGRSQII</sequence>
<dbReference type="GO" id="GO:0052621">
    <property type="term" value="F:diguanylate cyclase activity"/>
    <property type="evidence" value="ECO:0007669"/>
    <property type="project" value="TreeGrafter"/>
</dbReference>
<feature type="transmembrane region" description="Helical" evidence="1">
    <location>
        <begin position="300"/>
        <end position="319"/>
    </location>
</feature>
<name>A0A1H3LGQ4_9FIRM</name>
<evidence type="ECO:0000256" key="1">
    <source>
        <dbReference type="SAM" id="Phobius"/>
    </source>
</evidence>
<dbReference type="InterPro" id="IPR050469">
    <property type="entry name" value="Diguanylate_Cyclase"/>
</dbReference>
<dbReference type="SMART" id="SM00267">
    <property type="entry name" value="GGDEF"/>
    <property type="match status" value="1"/>
</dbReference>
<dbReference type="InterPro" id="IPR000160">
    <property type="entry name" value="GGDEF_dom"/>
</dbReference>
<keyword evidence="1" id="KW-0472">Membrane</keyword>
<feature type="domain" description="GGDEF" evidence="2">
    <location>
        <begin position="359"/>
        <end position="489"/>
    </location>
</feature>
<keyword evidence="1" id="KW-1133">Transmembrane helix</keyword>
<accession>A0A1H3LGQ4</accession>
<dbReference type="InterPro" id="IPR043128">
    <property type="entry name" value="Rev_trsase/Diguanyl_cyclase"/>
</dbReference>
<dbReference type="AlphaFoldDB" id="A0A1H3LGQ4"/>
<dbReference type="Pfam" id="PF00990">
    <property type="entry name" value="GGDEF"/>
    <property type="match status" value="1"/>
</dbReference>
<dbReference type="EMBL" id="FNPG01000025">
    <property type="protein sequence ID" value="SDY63642.1"/>
    <property type="molecule type" value="Genomic_DNA"/>
</dbReference>
<dbReference type="InterPro" id="IPR029787">
    <property type="entry name" value="Nucleotide_cyclase"/>
</dbReference>
<dbReference type="NCBIfam" id="TIGR00254">
    <property type="entry name" value="GGDEF"/>
    <property type="match status" value="1"/>
</dbReference>
<feature type="transmembrane region" description="Helical" evidence="1">
    <location>
        <begin position="6"/>
        <end position="25"/>
    </location>
</feature>
<protein>
    <submittedName>
        <fullName evidence="3">Diguanylate cyclase (GGDEF) domain-containing protein</fullName>
    </submittedName>
</protein>
<dbReference type="STRING" id="1122142.SAMN02910414_02018"/>
<reference evidence="3 4" key="1">
    <citation type="submission" date="2016-10" db="EMBL/GenBank/DDBJ databases">
        <authorList>
            <person name="de Groot N.N."/>
        </authorList>
    </citation>
    <scope>NUCLEOTIDE SEQUENCE [LARGE SCALE GENOMIC DNA]</scope>
    <source>
        <strain evidence="3 4">DSM 14045</strain>
    </source>
</reference>
<keyword evidence="4" id="KW-1185">Reference proteome</keyword>
<evidence type="ECO:0000313" key="4">
    <source>
        <dbReference type="Proteomes" id="UP000183918"/>
    </source>
</evidence>
<dbReference type="RefSeq" id="WP_074718609.1">
    <property type="nucleotide sequence ID" value="NZ_FNPG01000025.1"/>
</dbReference>
<dbReference type="OrthoDB" id="9759607at2"/>
<dbReference type="Proteomes" id="UP000183918">
    <property type="component" value="Unassembled WGS sequence"/>
</dbReference>
<organism evidence="3 4">
    <name type="scientific">Lachnobacterium bovis DSM 14045</name>
    <dbReference type="NCBI Taxonomy" id="1122142"/>
    <lineage>
        <taxon>Bacteria</taxon>
        <taxon>Bacillati</taxon>
        <taxon>Bacillota</taxon>
        <taxon>Clostridia</taxon>
        <taxon>Lachnospirales</taxon>
        <taxon>Lachnospiraceae</taxon>
        <taxon>Lachnobacterium</taxon>
    </lineage>
</organism>
<dbReference type="CDD" id="cd01949">
    <property type="entry name" value="GGDEF"/>
    <property type="match status" value="1"/>
</dbReference>
<dbReference type="PANTHER" id="PTHR45138:SF9">
    <property type="entry name" value="DIGUANYLATE CYCLASE DGCM-RELATED"/>
    <property type="match status" value="1"/>
</dbReference>
<dbReference type="PROSITE" id="PS50887">
    <property type="entry name" value="GGDEF"/>
    <property type="match status" value="1"/>
</dbReference>
<dbReference type="SUPFAM" id="SSF55073">
    <property type="entry name" value="Nucleotide cyclase"/>
    <property type="match status" value="1"/>
</dbReference>
<dbReference type="Gene3D" id="3.30.70.270">
    <property type="match status" value="1"/>
</dbReference>
<evidence type="ECO:0000259" key="2">
    <source>
        <dbReference type="PROSITE" id="PS50887"/>
    </source>
</evidence>
<gene>
    <name evidence="3" type="ORF">SAMN02910414_02018</name>
</gene>
<dbReference type="PANTHER" id="PTHR45138">
    <property type="entry name" value="REGULATORY COMPONENTS OF SENSORY TRANSDUCTION SYSTEM"/>
    <property type="match status" value="1"/>
</dbReference>
<evidence type="ECO:0000313" key="3">
    <source>
        <dbReference type="EMBL" id="SDY63642.1"/>
    </source>
</evidence>
<keyword evidence="1" id="KW-0812">Transmembrane</keyword>